<dbReference type="InterPro" id="IPR036264">
    <property type="entry name" value="Bact_exopeptidase_dim_dom"/>
</dbReference>
<comment type="cofactor">
    <cofactor evidence="1">
        <name>Zn(2+)</name>
        <dbReference type="ChEBI" id="CHEBI:29105"/>
    </cofactor>
</comment>
<dbReference type="Pfam" id="PF01546">
    <property type="entry name" value="Peptidase_M20"/>
    <property type="match status" value="1"/>
</dbReference>
<dbReference type="InterPro" id="IPR011650">
    <property type="entry name" value="Peptidase_M20_dimer"/>
</dbReference>
<feature type="domain" description="Peptidase M20 dimerisation" evidence="7">
    <location>
        <begin position="159"/>
        <end position="260"/>
    </location>
</feature>
<name>T1BRT2_9ZZZZ</name>
<dbReference type="PANTHER" id="PTHR43808:SF8">
    <property type="entry name" value="PEPTIDASE M20 DIMERISATION DOMAIN-CONTAINING PROTEIN"/>
    <property type="match status" value="1"/>
</dbReference>
<dbReference type="PROSITE" id="PS00759">
    <property type="entry name" value="ARGE_DAPE_CPG2_2"/>
    <property type="match status" value="1"/>
</dbReference>
<feature type="non-terminal residue" evidence="8">
    <location>
        <position position="376"/>
    </location>
</feature>
<dbReference type="InterPro" id="IPR050072">
    <property type="entry name" value="Peptidase_M20A"/>
</dbReference>
<dbReference type="Pfam" id="PF07687">
    <property type="entry name" value="M20_dimer"/>
    <property type="match status" value="1"/>
</dbReference>
<comment type="caution">
    <text evidence="8">The sequence shown here is derived from an EMBL/GenBank/DDBJ whole genome shotgun (WGS) entry which is preliminary data.</text>
</comment>
<dbReference type="SUPFAM" id="SSF53187">
    <property type="entry name" value="Zn-dependent exopeptidases"/>
    <property type="match status" value="1"/>
</dbReference>
<dbReference type="InterPro" id="IPR002933">
    <property type="entry name" value="Peptidase_M20"/>
</dbReference>
<comment type="similarity">
    <text evidence="2">Belongs to the peptidase M20A family.</text>
</comment>
<dbReference type="Gene3D" id="3.40.630.10">
    <property type="entry name" value="Zn peptidases"/>
    <property type="match status" value="1"/>
</dbReference>
<keyword evidence="4" id="KW-0378">Hydrolase</keyword>
<organism evidence="8">
    <name type="scientific">mine drainage metagenome</name>
    <dbReference type="NCBI Taxonomy" id="410659"/>
    <lineage>
        <taxon>unclassified sequences</taxon>
        <taxon>metagenomes</taxon>
        <taxon>ecological metagenomes</taxon>
    </lineage>
</organism>
<dbReference type="Gene3D" id="3.30.70.360">
    <property type="match status" value="1"/>
</dbReference>
<dbReference type="AlphaFoldDB" id="T1BRT2"/>
<dbReference type="GO" id="GO:0046872">
    <property type="term" value="F:metal ion binding"/>
    <property type="evidence" value="ECO:0007669"/>
    <property type="project" value="UniProtKB-KW"/>
</dbReference>
<protein>
    <submittedName>
        <fullName evidence="8">Acetylornithine deacetylase or succinyl-diaminopimelate desuccinylase</fullName>
    </submittedName>
</protein>
<dbReference type="InterPro" id="IPR001261">
    <property type="entry name" value="ArgE/DapE_CS"/>
</dbReference>
<dbReference type="GO" id="GO:0016787">
    <property type="term" value="F:hydrolase activity"/>
    <property type="evidence" value="ECO:0007669"/>
    <property type="project" value="UniProtKB-KW"/>
</dbReference>
<evidence type="ECO:0000256" key="2">
    <source>
        <dbReference type="ARBA" id="ARBA00006247"/>
    </source>
</evidence>
<accession>T1BRT2</accession>
<feature type="region of interest" description="Disordered" evidence="6">
    <location>
        <begin position="351"/>
        <end position="376"/>
    </location>
</feature>
<evidence type="ECO:0000256" key="3">
    <source>
        <dbReference type="ARBA" id="ARBA00022723"/>
    </source>
</evidence>
<keyword evidence="5" id="KW-0862">Zinc</keyword>
<gene>
    <name evidence="8" type="ORF">B1B_04547</name>
</gene>
<dbReference type="SUPFAM" id="SSF55031">
    <property type="entry name" value="Bacterial exopeptidase dimerisation domain"/>
    <property type="match status" value="1"/>
</dbReference>
<dbReference type="PANTHER" id="PTHR43808">
    <property type="entry name" value="ACETYLORNITHINE DEACETYLASE"/>
    <property type="match status" value="1"/>
</dbReference>
<evidence type="ECO:0000259" key="7">
    <source>
        <dbReference type="Pfam" id="PF07687"/>
    </source>
</evidence>
<evidence type="ECO:0000256" key="4">
    <source>
        <dbReference type="ARBA" id="ARBA00022801"/>
    </source>
</evidence>
<evidence type="ECO:0000313" key="8">
    <source>
        <dbReference type="EMBL" id="EQD71283.1"/>
    </source>
</evidence>
<dbReference type="EMBL" id="AUZY01002842">
    <property type="protein sequence ID" value="EQD71283.1"/>
    <property type="molecule type" value="Genomic_DNA"/>
</dbReference>
<evidence type="ECO:0000256" key="6">
    <source>
        <dbReference type="SAM" id="MobiDB-lite"/>
    </source>
</evidence>
<sequence>MKRQMVDTLADLIKISSDPPSDKHEILDYVQSFTEQARMRNSLHGDSHVPALLAEYGQGGVVLAGHLDTPSVGDNWSFSQSQFTGGRMYGRGSADMKGTVVAMLQAAQDLVVRKIPVVLALTTDEETTMAGAVALSKTLPLRRAKAIVVGEPTGLRVGYAEKGVLDLAIETRGRAAHGAMPQLGENALVKMMRILRALETFRGRVAHPELGSVTINVGTLNGGSRVNVVPSRAVAEVDIRFPPPYTIEELYREVDEHLRRIKTPFTLRRLVTFPSLQMDPNAEHLRVFKEVAASELAVLVHASEAVHYVTVNPRVVIYGAGDEDLSHQANEYVKMEAVVRASETYKKFAMRMSSPRGSEGASRPSRSGGVLTAPGG</sequence>
<evidence type="ECO:0000256" key="1">
    <source>
        <dbReference type="ARBA" id="ARBA00001947"/>
    </source>
</evidence>
<proteinExistence type="inferred from homology"/>
<evidence type="ECO:0000256" key="5">
    <source>
        <dbReference type="ARBA" id="ARBA00022833"/>
    </source>
</evidence>
<reference evidence="8" key="2">
    <citation type="journal article" date="2014" name="ISME J.">
        <title>Microbial stratification in low pH oxic and suboxic macroscopic growths along an acid mine drainage.</title>
        <authorList>
            <person name="Mendez-Garcia C."/>
            <person name="Mesa V."/>
            <person name="Sprenger R.R."/>
            <person name="Richter M."/>
            <person name="Diez M.S."/>
            <person name="Solano J."/>
            <person name="Bargiela R."/>
            <person name="Golyshina O.V."/>
            <person name="Manteca A."/>
            <person name="Ramos J.L."/>
            <person name="Gallego J.R."/>
            <person name="Llorente I."/>
            <person name="Martins Dos Santos V.A."/>
            <person name="Jensen O.N."/>
            <person name="Pelaez A.I."/>
            <person name="Sanchez J."/>
            <person name="Ferrer M."/>
        </authorList>
    </citation>
    <scope>NUCLEOTIDE SEQUENCE</scope>
</reference>
<keyword evidence="3" id="KW-0479">Metal-binding</keyword>
<reference evidence="8" key="1">
    <citation type="submission" date="2013-08" db="EMBL/GenBank/DDBJ databases">
        <authorList>
            <person name="Mendez C."/>
            <person name="Richter M."/>
            <person name="Ferrer M."/>
            <person name="Sanchez J."/>
        </authorList>
    </citation>
    <scope>NUCLEOTIDE SEQUENCE</scope>
</reference>